<dbReference type="AlphaFoldDB" id="A0A7S3V2G7"/>
<accession>A0A7S3V2G7</accession>
<organism evidence="1">
    <name type="scientific">Aplanochytrium stocchinoi</name>
    <dbReference type="NCBI Taxonomy" id="215587"/>
    <lineage>
        <taxon>Eukaryota</taxon>
        <taxon>Sar</taxon>
        <taxon>Stramenopiles</taxon>
        <taxon>Bigyra</taxon>
        <taxon>Labyrinthulomycetes</taxon>
        <taxon>Thraustochytrida</taxon>
        <taxon>Thraustochytriidae</taxon>
        <taxon>Aplanochytrium</taxon>
    </lineage>
</organism>
<protein>
    <submittedName>
        <fullName evidence="1">Uncharacterized protein</fullName>
    </submittedName>
</protein>
<name>A0A7S3V2G7_9STRA</name>
<reference evidence="1" key="1">
    <citation type="submission" date="2021-01" db="EMBL/GenBank/DDBJ databases">
        <authorList>
            <person name="Corre E."/>
            <person name="Pelletier E."/>
            <person name="Niang G."/>
            <person name="Scheremetjew M."/>
            <person name="Finn R."/>
            <person name="Kale V."/>
            <person name="Holt S."/>
            <person name="Cochrane G."/>
            <person name="Meng A."/>
            <person name="Brown T."/>
            <person name="Cohen L."/>
        </authorList>
    </citation>
    <scope>NUCLEOTIDE SEQUENCE</scope>
    <source>
        <strain evidence="1">GSBS06</strain>
    </source>
</reference>
<evidence type="ECO:0000313" key="1">
    <source>
        <dbReference type="EMBL" id="CAE0447835.1"/>
    </source>
</evidence>
<dbReference type="EMBL" id="HBIN01023133">
    <property type="protein sequence ID" value="CAE0447835.1"/>
    <property type="molecule type" value="Transcribed_RNA"/>
</dbReference>
<gene>
    <name evidence="1" type="ORF">ASTO00021_LOCUS17799</name>
</gene>
<proteinExistence type="predicted"/>
<sequence>MNYRQKRTFVEAILCCSPQFPWRAPERRSSKNYKAKTKQEFWREVANSLSKTSPFQKHELNNISEQRMCTKLSRWWESIVSERGESYAEASATENATSEDAS</sequence>